<sequence>MVHTKGRHRKAASSITFDVCNVKQAAAAKTIGSHEAKKSALQIKKECEILLERSKAMLDSLPSTTHAAANLIIISHGAAPDNPALPETGDFFYADDNAWIDIRGVQTAIWRWRRIWQRLDAGSPPPCLGIVRELLRVSNQISIRIMNTCTWKTDIGLLSSSSSLMRILNGYTTSDLAKQQLHVAHPSCRCNMARCYWRRNLVLNIKHVLNLDFKHVHIAQRDTAFFVPQRDDELANVTLLRQGLLGSSPVYPEVAFSLDLLGFYHQLHCRHPRLGIQLFVRTFCNVQDCQVQHVTPYHTAADRSVERSPPPIIPPNLTPIPFSLEEALELLDPPYQPAVLGLYDDPDELADVPFATEAEGERSAELPHADNSSL</sequence>
<dbReference type="Proteomes" id="UP001144978">
    <property type="component" value="Unassembled WGS sequence"/>
</dbReference>
<name>A0ACC1QC97_9APHY</name>
<comment type="caution">
    <text evidence="1">The sequence shown here is derived from an EMBL/GenBank/DDBJ whole genome shotgun (WGS) entry which is preliminary data.</text>
</comment>
<protein>
    <submittedName>
        <fullName evidence="1">Uncharacterized protein</fullName>
    </submittedName>
</protein>
<dbReference type="EMBL" id="JANSHE010000002">
    <property type="protein sequence ID" value="KAJ3019698.1"/>
    <property type="molecule type" value="Genomic_DNA"/>
</dbReference>
<proteinExistence type="predicted"/>
<evidence type="ECO:0000313" key="2">
    <source>
        <dbReference type="Proteomes" id="UP001144978"/>
    </source>
</evidence>
<accession>A0ACC1QC97</accession>
<gene>
    <name evidence="1" type="ORF">NUW54_g13</name>
</gene>
<reference evidence="1" key="1">
    <citation type="submission" date="2022-08" db="EMBL/GenBank/DDBJ databases">
        <title>Genome Sequence of Pycnoporus sanguineus.</title>
        <authorList>
            <person name="Buettner E."/>
        </authorList>
    </citation>
    <scope>NUCLEOTIDE SEQUENCE</scope>
    <source>
        <strain evidence="1">CG-C14</strain>
    </source>
</reference>
<evidence type="ECO:0000313" key="1">
    <source>
        <dbReference type="EMBL" id="KAJ3019698.1"/>
    </source>
</evidence>
<keyword evidence="2" id="KW-1185">Reference proteome</keyword>
<organism evidence="1 2">
    <name type="scientific">Trametes sanguinea</name>
    <dbReference type="NCBI Taxonomy" id="158606"/>
    <lineage>
        <taxon>Eukaryota</taxon>
        <taxon>Fungi</taxon>
        <taxon>Dikarya</taxon>
        <taxon>Basidiomycota</taxon>
        <taxon>Agaricomycotina</taxon>
        <taxon>Agaricomycetes</taxon>
        <taxon>Polyporales</taxon>
        <taxon>Polyporaceae</taxon>
        <taxon>Trametes</taxon>
    </lineage>
</organism>